<evidence type="ECO:0000313" key="2">
    <source>
        <dbReference type="Proteomes" id="UP000054097"/>
    </source>
</evidence>
<dbReference type="InterPro" id="IPR013785">
    <property type="entry name" value="Aldolase_TIM"/>
</dbReference>
<accession>A0A0C3B2B6</accession>
<dbReference type="Gene3D" id="3.20.20.70">
    <property type="entry name" value="Aldolase class I"/>
    <property type="match status" value="1"/>
</dbReference>
<dbReference type="Proteomes" id="UP000054097">
    <property type="component" value="Unassembled WGS sequence"/>
</dbReference>
<proteinExistence type="predicted"/>
<protein>
    <submittedName>
        <fullName evidence="1">Uncharacterized protein</fullName>
    </submittedName>
</protein>
<gene>
    <name evidence="1" type="ORF">M408DRAFT_273606</name>
</gene>
<reference evidence="2" key="2">
    <citation type="submission" date="2015-01" db="EMBL/GenBank/DDBJ databases">
        <title>Evolutionary Origins and Diversification of the Mycorrhizal Mutualists.</title>
        <authorList>
            <consortium name="DOE Joint Genome Institute"/>
            <consortium name="Mycorrhizal Genomics Consortium"/>
            <person name="Kohler A."/>
            <person name="Kuo A."/>
            <person name="Nagy L.G."/>
            <person name="Floudas D."/>
            <person name="Copeland A."/>
            <person name="Barry K.W."/>
            <person name="Cichocki N."/>
            <person name="Veneault-Fourrey C."/>
            <person name="LaButti K."/>
            <person name="Lindquist E.A."/>
            <person name="Lipzen A."/>
            <person name="Lundell T."/>
            <person name="Morin E."/>
            <person name="Murat C."/>
            <person name="Riley R."/>
            <person name="Ohm R."/>
            <person name="Sun H."/>
            <person name="Tunlid A."/>
            <person name="Henrissat B."/>
            <person name="Grigoriev I.V."/>
            <person name="Hibbett D.S."/>
            <person name="Martin F."/>
        </authorList>
    </citation>
    <scope>NUCLEOTIDE SEQUENCE [LARGE SCALE GENOMIC DNA]</scope>
    <source>
        <strain evidence="2">MAFF 305830</strain>
    </source>
</reference>
<evidence type="ECO:0000313" key="1">
    <source>
        <dbReference type="EMBL" id="KIM30975.1"/>
    </source>
</evidence>
<name>A0A0C3B2B6_SERVB</name>
<sequence length="178" mass="19959">MSLLNSLLDSKTMVCVETASYQELNINARREVAVQHVILTPKCVQRELQRQEHLIFEAVDETMQKCKKLAPGFTGPTMIGLAEDQILVRMAEQITWRIPGLVSLYVGPTAVHDEERIVRMATNLIVAAELRGIAKTRLCISVSCLLSSDVLVPNRQLGPSHVGRYSGRQTIKEGRYRM</sequence>
<reference evidence="1 2" key="1">
    <citation type="submission" date="2014-04" db="EMBL/GenBank/DDBJ databases">
        <authorList>
            <consortium name="DOE Joint Genome Institute"/>
            <person name="Kuo A."/>
            <person name="Zuccaro A."/>
            <person name="Kohler A."/>
            <person name="Nagy L.G."/>
            <person name="Floudas D."/>
            <person name="Copeland A."/>
            <person name="Barry K.W."/>
            <person name="Cichocki N."/>
            <person name="Veneault-Fourrey C."/>
            <person name="LaButti K."/>
            <person name="Lindquist E.A."/>
            <person name="Lipzen A."/>
            <person name="Lundell T."/>
            <person name="Morin E."/>
            <person name="Murat C."/>
            <person name="Sun H."/>
            <person name="Tunlid A."/>
            <person name="Henrissat B."/>
            <person name="Grigoriev I.V."/>
            <person name="Hibbett D.S."/>
            <person name="Martin F."/>
            <person name="Nordberg H.P."/>
            <person name="Cantor M.N."/>
            <person name="Hua S.X."/>
        </authorList>
    </citation>
    <scope>NUCLEOTIDE SEQUENCE [LARGE SCALE GENOMIC DNA]</scope>
    <source>
        <strain evidence="1 2">MAFF 305830</strain>
    </source>
</reference>
<organism evidence="1 2">
    <name type="scientific">Serendipita vermifera MAFF 305830</name>
    <dbReference type="NCBI Taxonomy" id="933852"/>
    <lineage>
        <taxon>Eukaryota</taxon>
        <taxon>Fungi</taxon>
        <taxon>Dikarya</taxon>
        <taxon>Basidiomycota</taxon>
        <taxon>Agaricomycotina</taxon>
        <taxon>Agaricomycetes</taxon>
        <taxon>Sebacinales</taxon>
        <taxon>Serendipitaceae</taxon>
        <taxon>Serendipita</taxon>
    </lineage>
</organism>
<dbReference type="SUPFAM" id="SSF51569">
    <property type="entry name" value="Aldolase"/>
    <property type="match status" value="1"/>
</dbReference>
<keyword evidence="2" id="KW-1185">Reference proteome</keyword>
<dbReference type="AlphaFoldDB" id="A0A0C3B2B6"/>
<dbReference type="HOGENOM" id="CLU_1511495_0_0_1"/>
<dbReference type="EMBL" id="KN824283">
    <property type="protein sequence ID" value="KIM30975.1"/>
    <property type="molecule type" value="Genomic_DNA"/>
</dbReference>